<dbReference type="InterPro" id="IPR034829">
    <property type="entry name" value="DnaD-like_sf"/>
</dbReference>
<evidence type="ECO:0000256" key="2">
    <source>
        <dbReference type="SAM" id="MobiDB-lite"/>
    </source>
</evidence>
<dbReference type="SUPFAM" id="SSF158499">
    <property type="entry name" value="DnaD domain-like"/>
    <property type="match status" value="1"/>
</dbReference>
<evidence type="ECO:0000259" key="3">
    <source>
        <dbReference type="Pfam" id="PF07261"/>
    </source>
</evidence>
<dbReference type="OrthoDB" id="1652900at2"/>
<dbReference type="Pfam" id="PF07261">
    <property type="entry name" value="DnaB_2"/>
    <property type="match status" value="1"/>
</dbReference>
<name>A0A7G6DZI3_THEFR</name>
<feature type="region of interest" description="Disordered" evidence="2">
    <location>
        <begin position="284"/>
        <end position="312"/>
    </location>
</feature>
<gene>
    <name evidence="4" type="ORF">BR63_02250</name>
</gene>
<proteinExistence type="inferred from homology"/>
<protein>
    <submittedName>
        <fullName evidence="4">DnaD domain protein</fullName>
    </submittedName>
</protein>
<sequence length="312" mass="36594">MNDIAFSQWLLEGGQITIPLRLMENLQSLNLTAENLGYLVLALTRMQQSLTPEELAQDRWIKWSLSEGWAQWQGQGEKRTISFLPLWHKLYQAWEENLPAKDSVISKEQSGFDYGRILKWLDHTRGNLTLNLREKQVIQEFNLKYGWSTEFILIFLQLCFERGLTQVQAYQPVAKRVYESGIYTVNDLITYMNELDWMQYKVTEVKKCIGQYGGVTKPQKEMYLKWHRQWGFSHEVIMRAAAETVRTNNPSFSYIDGVLQNWREKGVKDLKSAELALTEFDQKQQTKRKSASDGKRYSRADKRDLEKMLGLD</sequence>
<accession>A0A7G6DZI3</accession>
<evidence type="ECO:0000313" key="5">
    <source>
        <dbReference type="Proteomes" id="UP000515847"/>
    </source>
</evidence>
<dbReference type="NCBIfam" id="TIGR01446">
    <property type="entry name" value="DnaD_dom"/>
    <property type="match status" value="1"/>
</dbReference>
<reference evidence="4 5" key="1">
    <citation type="journal article" date="2019" name="Front. Microbiol.">
        <title>Thermoanaerosceptrum fracticalcis gen. nov. sp. nov., a Novel Fumarate-Fermenting Microorganism From a Deep Fractured Carbonate Aquifer of the US Great Basin.</title>
        <authorList>
            <person name="Hamilton-Brehm S.D."/>
            <person name="Stewart L.E."/>
            <person name="Zavarin M."/>
            <person name="Caldwell M."/>
            <person name="Lawson P.A."/>
            <person name="Onstott T.C."/>
            <person name="Grzymski J."/>
            <person name="Neveux I."/>
            <person name="Lollar B.S."/>
            <person name="Russell C.E."/>
            <person name="Moser D.P."/>
        </authorList>
    </citation>
    <scope>NUCLEOTIDE SEQUENCE [LARGE SCALE GENOMIC DNA]</scope>
    <source>
        <strain evidence="4 5">DRI-13</strain>
    </source>
</reference>
<dbReference type="KEGG" id="tfr:BR63_02250"/>
<dbReference type="RefSeq" id="WP_034422717.1">
    <property type="nucleotide sequence ID" value="NZ_CP045798.1"/>
</dbReference>
<comment type="similarity">
    <text evidence="1">Belongs to the DnaB/DnaD family.</text>
</comment>
<dbReference type="Proteomes" id="UP000515847">
    <property type="component" value="Chromosome"/>
</dbReference>
<feature type="domain" description="DnaB/C C-terminal" evidence="3">
    <location>
        <begin position="214"/>
        <end position="274"/>
    </location>
</feature>
<dbReference type="Gene3D" id="1.10.10.630">
    <property type="entry name" value="DnaD domain-like"/>
    <property type="match status" value="1"/>
</dbReference>
<dbReference type="AlphaFoldDB" id="A0A7G6DZI3"/>
<organism evidence="4 5">
    <name type="scientific">Thermanaerosceptrum fracticalcis</name>
    <dbReference type="NCBI Taxonomy" id="1712410"/>
    <lineage>
        <taxon>Bacteria</taxon>
        <taxon>Bacillati</taxon>
        <taxon>Bacillota</taxon>
        <taxon>Clostridia</taxon>
        <taxon>Eubacteriales</taxon>
        <taxon>Peptococcaceae</taxon>
        <taxon>Thermanaerosceptrum</taxon>
    </lineage>
</organism>
<evidence type="ECO:0000256" key="1">
    <source>
        <dbReference type="ARBA" id="ARBA00093462"/>
    </source>
</evidence>
<dbReference type="EMBL" id="CP045798">
    <property type="protein sequence ID" value="QNB45237.1"/>
    <property type="molecule type" value="Genomic_DNA"/>
</dbReference>
<keyword evidence="5" id="KW-1185">Reference proteome</keyword>
<dbReference type="InterPro" id="IPR006343">
    <property type="entry name" value="DnaB/C_C"/>
</dbReference>
<evidence type="ECO:0000313" key="4">
    <source>
        <dbReference type="EMBL" id="QNB45237.1"/>
    </source>
</evidence>